<reference evidence="3" key="2">
    <citation type="submission" date="2021-11" db="EMBL/GenBank/DDBJ databases">
        <authorList>
            <consortium name="Genoscope - CEA"/>
            <person name="William W."/>
        </authorList>
    </citation>
    <scope>NUCLEOTIDE SEQUENCE</scope>
</reference>
<evidence type="ECO:0000313" key="3">
    <source>
        <dbReference type="EMBL" id="CAH0375277.1"/>
    </source>
</evidence>
<dbReference type="AlphaFoldDB" id="A0A7S4A6J9"/>
<evidence type="ECO:0000256" key="1">
    <source>
        <dbReference type="SAM" id="SignalP"/>
    </source>
</evidence>
<name>A0A7S4A6J9_9STRA</name>
<dbReference type="EMBL" id="CAKKNE010000004">
    <property type="protein sequence ID" value="CAH0375277.1"/>
    <property type="molecule type" value="Genomic_DNA"/>
</dbReference>
<proteinExistence type="predicted"/>
<dbReference type="EMBL" id="HBIW01023885">
    <property type="protein sequence ID" value="CAE0705156.1"/>
    <property type="molecule type" value="Transcribed_RNA"/>
</dbReference>
<evidence type="ECO:0000313" key="4">
    <source>
        <dbReference type="Proteomes" id="UP000789595"/>
    </source>
</evidence>
<feature type="chain" id="PRO_5036212336" evidence="1">
    <location>
        <begin position="18"/>
        <end position="328"/>
    </location>
</feature>
<accession>A0A7S4A6J9</accession>
<gene>
    <name evidence="2" type="ORF">PCAL00307_LOCUS20604</name>
    <name evidence="3" type="ORF">PECAL_4P26040</name>
</gene>
<feature type="signal peptide" evidence="1">
    <location>
        <begin position="1"/>
        <end position="17"/>
    </location>
</feature>
<reference evidence="2" key="1">
    <citation type="submission" date="2021-01" db="EMBL/GenBank/DDBJ databases">
        <authorList>
            <person name="Corre E."/>
            <person name="Pelletier E."/>
            <person name="Niang G."/>
            <person name="Scheremetjew M."/>
            <person name="Finn R."/>
            <person name="Kale V."/>
            <person name="Holt S."/>
            <person name="Cochrane G."/>
            <person name="Meng A."/>
            <person name="Brown T."/>
            <person name="Cohen L."/>
        </authorList>
    </citation>
    <scope>NUCLEOTIDE SEQUENCE</scope>
    <source>
        <strain evidence="2">CCMP1756</strain>
    </source>
</reference>
<protein>
    <submittedName>
        <fullName evidence="2">Uncharacterized protein</fullName>
    </submittedName>
</protein>
<sequence>MLRRVRLLAVAAAVAAAVPRDCPSKHLRHDAVERPATFALDARLVDALRAPGVALAWLGAVQGVRWRKVRPFACSFLAATSKGSLFVLVWNRTATDLAEIAGLGERVRALRLPPSEDASALVQHARYRAYAHFLAANPDVKTLGVSDATDVVFQRDPFALVRDPRHLVVSDESARYTVASEPSGGNRYWVQCLYGPPLFRVVGARRVSCSGATAGGRDAMRAYLETMASELAALLPPRVMHDMPRSIPFNFYRGFDQGVHNALLESAFALAYNVTRSDLLFTGNGQRLGSDYELRDGAVFVKGAAAAVVHQWNRMLDGGPAAARRRCR</sequence>
<dbReference type="Proteomes" id="UP000789595">
    <property type="component" value="Unassembled WGS sequence"/>
</dbReference>
<evidence type="ECO:0000313" key="2">
    <source>
        <dbReference type="EMBL" id="CAE0705156.1"/>
    </source>
</evidence>
<dbReference type="OrthoDB" id="413746at2759"/>
<keyword evidence="1" id="KW-0732">Signal</keyword>
<keyword evidence="4" id="KW-1185">Reference proteome</keyword>
<organism evidence="2">
    <name type="scientific">Pelagomonas calceolata</name>
    <dbReference type="NCBI Taxonomy" id="35677"/>
    <lineage>
        <taxon>Eukaryota</taxon>
        <taxon>Sar</taxon>
        <taxon>Stramenopiles</taxon>
        <taxon>Ochrophyta</taxon>
        <taxon>Pelagophyceae</taxon>
        <taxon>Pelagomonadales</taxon>
        <taxon>Pelagomonadaceae</taxon>
        <taxon>Pelagomonas</taxon>
    </lineage>
</organism>